<dbReference type="EMBL" id="CYXP01000001">
    <property type="protein sequence ID" value="CUM85587.1"/>
    <property type="molecule type" value="Genomic_DNA"/>
</dbReference>
<sequence>MKTYTKTIWNICACMLIILLGGCADDDIIRNDCGSTLQETESHLISTFSLPEGKTPIQDTREQIFFQLRSLSDNSIQLMEGKIRKNAGILSCEMFIPNNLVLEDGDYILWLKFDEEGSVYPLSYHLTFRDKMVSMVRDTKYIYEMLNGEGTEENPYLITSTNDFAYLVSQLATYDSNYGYGQFFKQIADIKAPIPNCLYQGNAYKSAPFAGNYDGDSHKILNLTYLGTNGGEQSDAIGLFSILHDGAVIRNLDIEGADIEYPGNCCGLLAGVANGNIRIENLTLNGNIKSTKDKVGGLIGYIEGNAQSLAQISIRNVRLGVSFSESGSSYIGALIGWAENASIQVEDISSDGIFKNLRGNNHVAGLIGKLYGQIDARKIKLQHTTLNDFPISGNQNVGGLIGEAFLQAASSFKDITIDMPIKGSSYVGGLIGQIRSEAPTSTLITIENFQLSNPANRSQIQGGSYVGGMIGYSHKTHANAFTIELKGESLFHASITGQSVIGGIFGSLDDTQIQFTPASQLYMDNESLEASSGICGTLAGALSYQEPGKEILLNPEILVINPNIKIKGGNNVGGIIGTLYNGTLTGTYTPEFNAANVIVSKIPRPIFPGNINSEKPYRENAASVGGIVGYADKSTLRRLFTQLSIYGRSTVGGIIGYASDTQISDCGVKTETFNNGNNSAIMVGGIIGQASCSSHCEFSNLVNYSDISSGSNYIGGIFGSMVAGTSVKINKVVNLGKISATNNVGGIIGKTSGKDIEVYDAANFGVIQGIAGDKECGVGGIAGTAEDAITIYKSVNHGNITINRNAKYYGAGGILGYVKQGGAHVRYCCNRANIDYPKDKEDSHGIGGIVGSIEKANDNDDSYVLDCYNMGEINGQQKATSTLGTDYRGGIVGNLGSHGRCYRAVNGGYVRFGNAGVGYGNKNNLTHIYISPGTGKDFGATSIPLPIREDKNIYQGFDFTGDHDPNRQPVWVLGGTYSSENKMLPYLHSGKCYFQFAKYAP</sequence>
<dbReference type="RefSeq" id="WP_057318851.1">
    <property type="nucleotide sequence ID" value="NZ_CYXP01000001.1"/>
</dbReference>
<dbReference type="Proteomes" id="UP000095591">
    <property type="component" value="Unassembled WGS sequence"/>
</dbReference>
<feature type="signal peptide" evidence="1">
    <location>
        <begin position="1"/>
        <end position="24"/>
    </location>
</feature>
<dbReference type="Gene3D" id="2.160.20.110">
    <property type="match status" value="2"/>
</dbReference>
<accession>A0A173S6Z2</accession>
<organism evidence="2 3">
    <name type="scientific">Parabacteroides distasonis</name>
    <dbReference type="NCBI Taxonomy" id="823"/>
    <lineage>
        <taxon>Bacteria</taxon>
        <taxon>Pseudomonadati</taxon>
        <taxon>Bacteroidota</taxon>
        <taxon>Bacteroidia</taxon>
        <taxon>Bacteroidales</taxon>
        <taxon>Tannerellaceae</taxon>
        <taxon>Parabacteroides</taxon>
    </lineage>
</organism>
<evidence type="ECO:0000313" key="3">
    <source>
        <dbReference type="Proteomes" id="UP000095591"/>
    </source>
</evidence>
<dbReference type="PROSITE" id="PS51257">
    <property type="entry name" value="PROKAR_LIPOPROTEIN"/>
    <property type="match status" value="1"/>
</dbReference>
<proteinExistence type="predicted"/>
<keyword evidence="1" id="KW-0732">Signal</keyword>
<protein>
    <submittedName>
        <fullName evidence="2">The GLUG motif</fullName>
    </submittedName>
</protein>
<reference evidence="2 3" key="1">
    <citation type="submission" date="2015-09" db="EMBL/GenBank/DDBJ databases">
        <authorList>
            <consortium name="Pathogen Informatics"/>
        </authorList>
    </citation>
    <scope>NUCLEOTIDE SEQUENCE [LARGE SCALE GENOMIC DNA]</scope>
    <source>
        <strain evidence="2 3">2789STDY5608872</strain>
    </source>
</reference>
<evidence type="ECO:0000313" key="2">
    <source>
        <dbReference type="EMBL" id="CUM85587.1"/>
    </source>
</evidence>
<name>A0A173S6Z2_PARDI</name>
<evidence type="ECO:0000256" key="1">
    <source>
        <dbReference type="SAM" id="SignalP"/>
    </source>
</evidence>
<dbReference type="AlphaFoldDB" id="A0A173S6Z2"/>
<feature type="chain" id="PRO_5008011321" evidence="1">
    <location>
        <begin position="25"/>
        <end position="1001"/>
    </location>
</feature>
<gene>
    <name evidence="2" type="ORF">ERS852429_00914</name>
</gene>